<protein>
    <submittedName>
        <fullName evidence="1">Uncharacterized protein</fullName>
    </submittedName>
</protein>
<organism evidence="1 2">
    <name type="scientific">Rhodoblastus sphagnicola</name>
    <dbReference type="NCBI Taxonomy" id="333368"/>
    <lineage>
        <taxon>Bacteria</taxon>
        <taxon>Pseudomonadati</taxon>
        <taxon>Pseudomonadota</taxon>
        <taxon>Alphaproteobacteria</taxon>
        <taxon>Hyphomicrobiales</taxon>
        <taxon>Rhodoblastaceae</taxon>
        <taxon>Rhodoblastus</taxon>
    </lineage>
</organism>
<proteinExistence type="predicted"/>
<gene>
    <name evidence="1" type="ORF">CCR94_13390</name>
</gene>
<name>A0A2S6N6R3_9HYPH</name>
<dbReference type="AlphaFoldDB" id="A0A2S6N6R3"/>
<accession>A0A2S6N6R3</accession>
<dbReference type="EMBL" id="NHSJ01000082">
    <property type="protein sequence ID" value="PPQ30306.1"/>
    <property type="molecule type" value="Genomic_DNA"/>
</dbReference>
<sequence>MRAMINKFGVNIPTRAHESRLLALLAPMFRTEAPLPASAIVLDDDEPGWTVGLERGGDLPRLRLSILAQPGARMTLRFDSCPGFSEARVESC</sequence>
<keyword evidence="2" id="KW-1185">Reference proteome</keyword>
<comment type="caution">
    <text evidence="1">The sequence shown here is derived from an EMBL/GenBank/DDBJ whole genome shotgun (WGS) entry which is preliminary data.</text>
</comment>
<reference evidence="1 2" key="1">
    <citation type="journal article" date="2018" name="Arch. Microbiol.">
        <title>New insights into the metabolic potential of the phototrophic purple bacterium Rhodopila globiformis DSM 161(T) from its draft genome sequence and evidence for a vanadium-dependent nitrogenase.</title>
        <authorList>
            <person name="Imhoff J.F."/>
            <person name="Rahn T."/>
            <person name="Kunzel S."/>
            <person name="Neulinger S.C."/>
        </authorList>
    </citation>
    <scope>NUCLEOTIDE SEQUENCE [LARGE SCALE GENOMIC DNA]</scope>
    <source>
        <strain evidence="1 2">DSM 16996</strain>
    </source>
</reference>
<dbReference type="Proteomes" id="UP000239089">
    <property type="component" value="Unassembled WGS sequence"/>
</dbReference>
<evidence type="ECO:0000313" key="2">
    <source>
        <dbReference type="Proteomes" id="UP000239089"/>
    </source>
</evidence>
<evidence type="ECO:0000313" key="1">
    <source>
        <dbReference type="EMBL" id="PPQ30306.1"/>
    </source>
</evidence>